<keyword evidence="1" id="KW-0812">Transmembrane</keyword>
<dbReference type="EMBL" id="FNKY01000001">
    <property type="protein sequence ID" value="SDQ85928.1"/>
    <property type="molecule type" value="Genomic_DNA"/>
</dbReference>
<feature type="transmembrane region" description="Helical" evidence="1">
    <location>
        <begin position="33"/>
        <end position="49"/>
    </location>
</feature>
<accession>A0ABY0TI34</accession>
<protein>
    <recommendedName>
        <fullName evidence="4">Exo-alpha-sialidase</fullName>
    </recommendedName>
</protein>
<reference evidence="2 3" key="1">
    <citation type="submission" date="2016-10" db="EMBL/GenBank/DDBJ databases">
        <authorList>
            <person name="Varghese N."/>
            <person name="Submissions S."/>
        </authorList>
    </citation>
    <scope>NUCLEOTIDE SEQUENCE [LARGE SCALE GENOMIC DNA]</scope>
    <source>
        <strain evidence="2 3">Nl1</strain>
    </source>
</reference>
<evidence type="ECO:0008006" key="4">
    <source>
        <dbReference type="Google" id="ProtNLM"/>
    </source>
</evidence>
<gene>
    <name evidence="2" type="ORF">SAMN05216402_2577</name>
</gene>
<name>A0ABY0TI34_9PROT</name>
<comment type="caution">
    <text evidence="2">The sequence shown here is derived from an EMBL/GenBank/DDBJ whole genome shotgun (WGS) entry which is preliminary data.</text>
</comment>
<dbReference type="SUPFAM" id="SSF50939">
    <property type="entry name" value="Sialidases"/>
    <property type="match status" value="1"/>
</dbReference>
<sequence length="473" mass="51332">MVQDSLQYVSWQHNVREVRQIVARQYVTFPNRFFLLTLHITVTVLIFAGSKPLIYSMHVTAALIGLAIATVSCEAAQPPVAKMRVIENPAAAGAQFPRLASLPDGGILMSWVEPAGKDHILKYGLLRDGKWIRQGEVARGGDWFINWSDFPSVVAIDKSFWVAHWLVKHKGGRTYDYDIATSISNDSGVTWSTPKSPHRDGSAAEHGFAVIFPVHGDAGIIWLDGRDRLVKQDGGKHKGKSGNFALRYTRIHRDGGMDKEQVIDDSTCTCCWPTVAVTPAGPVAAWRGRTDNEIRDHRVARLHHGKWTKPVPLHGDGWEIAGCPVNGPMLAARGMQVAAVWFTAADDHPRIRAAFSTDGGQSFGQPVEVDKADPFGRVGVAWSDDYTAVVSWITTANAGTRKPGLALRKLHADGSADPIQHLGAISGGRDTGVPQLAAYGQGFVMAWTGAAPDHGIETTFIPDGSAGPVPLRR</sequence>
<evidence type="ECO:0000313" key="2">
    <source>
        <dbReference type="EMBL" id="SDQ85928.1"/>
    </source>
</evidence>
<organism evidence="2 3">
    <name type="scientific">Nitrosospira multiformis</name>
    <dbReference type="NCBI Taxonomy" id="1231"/>
    <lineage>
        <taxon>Bacteria</taxon>
        <taxon>Pseudomonadati</taxon>
        <taxon>Pseudomonadota</taxon>
        <taxon>Betaproteobacteria</taxon>
        <taxon>Nitrosomonadales</taxon>
        <taxon>Nitrosomonadaceae</taxon>
        <taxon>Nitrosospira</taxon>
    </lineage>
</organism>
<keyword evidence="1" id="KW-1133">Transmembrane helix</keyword>
<keyword evidence="3" id="KW-1185">Reference proteome</keyword>
<evidence type="ECO:0000256" key="1">
    <source>
        <dbReference type="SAM" id="Phobius"/>
    </source>
</evidence>
<evidence type="ECO:0000313" key="3">
    <source>
        <dbReference type="Proteomes" id="UP000183471"/>
    </source>
</evidence>
<dbReference type="Proteomes" id="UP000183471">
    <property type="component" value="Unassembled WGS sequence"/>
</dbReference>
<dbReference type="InterPro" id="IPR036278">
    <property type="entry name" value="Sialidase_sf"/>
</dbReference>
<keyword evidence="1" id="KW-0472">Membrane</keyword>
<proteinExistence type="predicted"/>